<keyword evidence="3" id="KW-1185">Reference proteome</keyword>
<evidence type="ECO:0008006" key="4">
    <source>
        <dbReference type="Google" id="ProtNLM"/>
    </source>
</evidence>
<protein>
    <recommendedName>
        <fullName evidence="4">C2 domain-containing protein</fullName>
    </recommendedName>
</protein>
<organism evidence="2 3">
    <name type="scientific">Cymbomonas tetramitiformis</name>
    <dbReference type="NCBI Taxonomy" id="36881"/>
    <lineage>
        <taxon>Eukaryota</taxon>
        <taxon>Viridiplantae</taxon>
        <taxon>Chlorophyta</taxon>
        <taxon>Pyramimonadophyceae</taxon>
        <taxon>Pyramimonadales</taxon>
        <taxon>Pyramimonadaceae</taxon>
        <taxon>Cymbomonas</taxon>
    </lineage>
</organism>
<comment type="caution">
    <text evidence="2">The sequence shown here is derived from an EMBL/GenBank/DDBJ whole genome shotgun (WGS) entry which is preliminary data.</text>
</comment>
<proteinExistence type="predicted"/>
<dbReference type="EMBL" id="LGRX02021045">
    <property type="protein sequence ID" value="KAK3257088.1"/>
    <property type="molecule type" value="Genomic_DNA"/>
</dbReference>
<dbReference type="SUPFAM" id="SSF49562">
    <property type="entry name" value="C2 domain (Calcium/lipid-binding domain, CaLB)"/>
    <property type="match status" value="1"/>
</dbReference>
<sequence>MASDDSCAGLADPTASDDPCAGLADPSHTRPGLLRQREHMPDLPVASIHASIINAFGLSPPATSWLLPARANPFAVVSVGHRRMGLTPVVESTLSPTWDISLEAYLTEEEMRLHGGEGIVVEVVHKRTDLLACLACIFDDEHDEHDEHSKNSMGRASIRLRSDMFLKEAPAPGHSQAVSYPVRTASSRGDEAGYIKLDIWVLSAGYAFRFYKFTPRRTRDRVRGVQMAQLLLYDNGAEITPYMTALNHGQCPEGEEAKNVLTPDLDQKWYDAATQPLILECHDNSRRALRYAWVTARDDEGRDPLSWTLEGSADGLRYVLLDMQDISDMLVAARNEMIGPFDITPADL</sequence>
<dbReference type="Gene3D" id="2.60.40.150">
    <property type="entry name" value="C2 domain"/>
    <property type="match status" value="1"/>
</dbReference>
<dbReference type="AlphaFoldDB" id="A0AAE0KQK6"/>
<reference evidence="2 3" key="1">
    <citation type="journal article" date="2015" name="Genome Biol. Evol.">
        <title>Comparative Genomics of a Bacterivorous Green Alga Reveals Evolutionary Causalities and Consequences of Phago-Mixotrophic Mode of Nutrition.</title>
        <authorList>
            <person name="Burns J.A."/>
            <person name="Paasch A."/>
            <person name="Narechania A."/>
            <person name="Kim E."/>
        </authorList>
    </citation>
    <scope>NUCLEOTIDE SEQUENCE [LARGE SCALE GENOMIC DNA]</scope>
    <source>
        <strain evidence="2 3">PLY_AMNH</strain>
    </source>
</reference>
<feature type="region of interest" description="Disordered" evidence="1">
    <location>
        <begin position="1"/>
        <end position="31"/>
    </location>
</feature>
<gene>
    <name evidence="2" type="ORF">CYMTET_33813</name>
</gene>
<accession>A0AAE0KQK6</accession>
<evidence type="ECO:0000313" key="2">
    <source>
        <dbReference type="EMBL" id="KAK3257088.1"/>
    </source>
</evidence>
<dbReference type="InterPro" id="IPR035892">
    <property type="entry name" value="C2_domain_sf"/>
</dbReference>
<evidence type="ECO:0000313" key="3">
    <source>
        <dbReference type="Proteomes" id="UP001190700"/>
    </source>
</evidence>
<dbReference type="Proteomes" id="UP001190700">
    <property type="component" value="Unassembled WGS sequence"/>
</dbReference>
<name>A0AAE0KQK6_9CHLO</name>
<evidence type="ECO:0000256" key="1">
    <source>
        <dbReference type="SAM" id="MobiDB-lite"/>
    </source>
</evidence>